<protein>
    <submittedName>
        <fullName evidence="5">EF-hand calcium-binding domain-containing protein 14 isoform X1</fullName>
    </submittedName>
</protein>
<gene>
    <name evidence="5" type="primary">LOC115214937</name>
</gene>
<sequence>MKKRRELDALVGNGKLRRKCRGSGQELLRPNSGGDDDTDSSETEFTVPTQKAIIRKRSRSNVCTTCLTVSGFLVLVACLVACGTLLWMHFALRKNLDYFQKKLETVERKNQFTPEEFQRLHTQIQELNKTLNNYKSGKNGLQAILYNVTLLTKEIATLKENSASLQKSLDKAPSLESLPTEVETISKNLRSQGSDLAAFKTQVEQEFQVDSASFENITASMKEMRADIKQLQIEKGHADNFTYDFTRLTTQFQEDLNSTEVKLKDQILQLQKQFYIFESQLNETTTAANNTTTTTTSTDVTTSTTNPPTNSIPSSTGSTKAATKK</sequence>
<keyword evidence="3" id="KW-0472">Membrane</keyword>
<dbReference type="PANTHER" id="PTHR15717:SF2">
    <property type="entry name" value="EF-HAND CALCIUM-BINDING DOMAIN-CONTAINING PROTEIN 14"/>
    <property type="match status" value="1"/>
</dbReference>
<accession>A0A6P7SNK9</accession>
<dbReference type="RefSeq" id="XP_029639879.1">
    <property type="nucleotide sequence ID" value="XM_029784019.2"/>
</dbReference>
<feature type="coiled-coil region" evidence="1">
    <location>
        <begin position="214"/>
        <end position="273"/>
    </location>
</feature>
<keyword evidence="3" id="KW-1133">Transmembrane helix</keyword>
<dbReference type="InterPro" id="IPR042352">
    <property type="entry name" value="EFCAB14"/>
</dbReference>
<dbReference type="Gene3D" id="1.10.287.1490">
    <property type="match status" value="1"/>
</dbReference>
<evidence type="ECO:0000256" key="1">
    <source>
        <dbReference type="SAM" id="Coils"/>
    </source>
</evidence>
<feature type="region of interest" description="Disordered" evidence="2">
    <location>
        <begin position="20"/>
        <end position="44"/>
    </location>
</feature>
<dbReference type="KEGG" id="osn:115214937"/>
<keyword evidence="3" id="KW-0812">Transmembrane</keyword>
<evidence type="ECO:0000256" key="2">
    <source>
        <dbReference type="SAM" id="MobiDB-lite"/>
    </source>
</evidence>
<name>A0A6P7SNK9_9MOLL</name>
<dbReference type="PANTHER" id="PTHR15717">
    <property type="entry name" value="PROTEIN KIAA0494"/>
    <property type="match status" value="1"/>
</dbReference>
<keyword evidence="4" id="KW-1185">Reference proteome</keyword>
<evidence type="ECO:0000313" key="5">
    <source>
        <dbReference type="RefSeq" id="XP_029639879.1"/>
    </source>
</evidence>
<evidence type="ECO:0000256" key="3">
    <source>
        <dbReference type="SAM" id="Phobius"/>
    </source>
</evidence>
<dbReference type="AlphaFoldDB" id="A0A6P7SNK9"/>
<evidence type="ECO:0000313" key="4">
    <source>
        <dbReference type="Proteomes" id="UP000515154"/>
    </source>
</evidence>
<feature type="transmembrane region" description="Helical" evidence="3">
    <location>
        <begin position="65"/>
        <end position="90"/>
    </location>
</feature>
<proteinExistence type="predicted"/>
<feature type="region of interest" description="Disordered" evidence="2">
    <location>
        <begin position="287"/>
        <end position="325"/>
    </location>
</feature>
<keyword evidence="1" id="KW-0175">Coiled coil</keyword>
<organism evidence="4 5">
    <name type="scientific">Octopus sinensis</name>
    <name type="common">East Asian common octopus</name>
    <dbReference type="NCBI Taxonomy" id="2607531"/>
    <lineage>
        <taxon>Eukaryota</taxon>
        <taxon>Metazoa</taxon>
        <taxon>Spiralia</taxon>
        <taxon>Lophotrochozoa</taxon>
        <taxon>Mollusca</taxon>
        <taxon>Cephalopoda</taxon>
        <taxon>Coleoidea</taxon>
        <taxon>Octopodiformes</taxon>
        <taxon>Octopoda</taxon>
        <taxon>Incirrata</taxon>
        <taxon>Octopodidae</taxon>
        <taxon>Octopus</taxon>
    </lineage>
</organism>
<dbReference type="Proteomes" id="UP000515154">
    <property type="component" value="Linkage group LG8"/>
</dbReference>
<reference evidence="5" key="1">
    <citation type="submission" date="2025-08" db="UniProtKB">
        <authorList>
            <consortium name="RefSeq"/>
        </authorList>
    </citation>
    <scope>IDENTIFICATION</scope>
</reference>
<feature type="compositionally biased region" description="Low complexity" evidence="2">
    <location>
        <begin position="287"/>
        <end position="319"/>
    </location>
</feature>